<keyword evidence="13" id="KW-1185">Reference proteome</keyword>
<dbReference type="GO" id="GO:0016485">
    <property type="term" value="P:protein processing"/>
    <property type="evidence" value="ECO:0007669"/>
    <property type="project" value="InterPro"/>
</dbReference>
<reference evidence="12" key="1">
    <citation type="submission" date="2022-01" db="EMBL/GenBank/DDBJ databases">
        <authorList>
            <person name="King R."/>
        </authorList>
    </citation>
    <scope>NUCLEOTIDE SEQUENCE</scope>
</reference>
<evidence type="ECO:0000256" key="7">
    <source>
        <dbReference type="ARBA" id="ARBA00022989"/>
    </source>
</evidence>
<evidence type="ECO:0000256" key="4">
    <source>
        <dbReference type="ARBA" id="ARBA00022692"/>
    </source>
</evidence>
<evidence type="ECO:0000313" key="12">
    <source>
        <dbReference type="EMBL" id="CAH1110151.1"/>
    </source>
</evidence>
<proteinExistence type="inferred from homology"/>
<dbReference type="GO" id="GO:0005886">
    <property type="term" value="C:plasma membrane"/>
    <property type="evidence" value="ECO:0007669"/>
    <property type="project" value="TreeGrafter"/>
</dbReference>
<evidence type="ECO:0000259" key="11">
    <source>
        <dbReference type="Pfam" id="PF18266"/>
    </source>
</evidence>
<sequence length="683" mass="77228">MYMLNRIENKITGYGDRTKDKMYEEISSSNACFRRLNGTHQIGCSSKRGGSTGVIHFCETEKDLEDIIVQGTGYPYIPILPFKLFNHAALHLMIDSNKISGLILHTNNEPVDVIKNFTHENQCPNPYSSIDGTCKKESVWNPWGTGLLYFDIPFPIFYVERTEDVGLIRECFVKFNNYSYQEHADRSLCSLELNSFMYATTNSPTCIRRSSIVSNLNPQKFCDPLGDSNVWASLHPLAEGPKKNETKPIKDYKYIVIAARLDTTSLFEKTSGASSPITGIVTLLSLAKYLNDTVRLEDVKAGKKNVLFFLFNGETYDYIGSQRMLYDMLNGNFPIPNANDTDILPAIGPEDIDLFVEISQLGNINQKLYVHYLNDGKVVNNFVNKLTNTSSPVPFEAVPNSLPPASLHTFLKNSSSFPGLVISDHKTFYSNHFYNSVYDNSSNIHFKYYNLTTEEISVIPKDSIQYFIKNITEIIGRSIYQEITGHGYTGDSKVDLILVNELLYCYLEDPNCKVHQAVHKDLNLPKIPLALYVGVKGQEHNARILTSLTLGWFTGKTVGQGNINCTNKFRSYAFKYYNMSKSIYDLNVTMCYQVTMNATEAVSPAFSIKDYDWSSGQYSSWTESTWKELNVRLFLKPSANQGKMTMAIGCISMIFSFLLVYFIKSRSHILFVPPIPTDAPTDC</sequence>
<name>A0A9P0GGP0_9CUCU</name>
<dbReference type="InterPro" id="IPR008710">
    <property type="entry name" value="Nicastrin"/>
</dbReference>
<feature type="domain" description="Nicastrin small lobe" evidence="11">
    <location>
        <begin position="31"/>
        <end position="199"/>
    </location>
</feature>
<evidence type="ECO:0000313" key="13">
    <source>
        <dbReference type="Proteomes" id="UP001153636"/>
    </source>
</evidence>
<keyword evidence="4 10" id="KW-0812">Transmembrane</keyword>
<evidence type="ECO:0000256" key="6">
    <source>
        <dbReference type="ARBA" id="ARBA00022976"/>
    </source>
</evidence>
<dbReference type="Pfam" id="PF05450">
    <property type="entry name" value="Nicastrin"/>
    <property type="match status" value="1"/>
</dbReference>
<keyword evidence="5" id="KW-0732">Signal</keyword>
<evidence type="ECO:0000256" key="3">
    <source>
        <dbReference type="ARBA" id="ARBA00015303"/>
    </source>
</evidence>
<dbReference type="GO" id="GO:0007220">
    <property type="term" value="P:Notch receptor processing"/>
    <property type="evidence" value="ECO:0007669"/>
    <property type="project" value="TreeGrafter"/>
</dbReference>
<evidence type="ECO:0000256" key="1">
    <source>
        <dbReference type="ARBA" id="ARBA00004479"/>
    </source>
</evidence>
<comment type="subcellular location">
    <subcellularLocation>
        <location evidence="1">Membrane</location>
        <topology evidence="1">Single-pass type I membrane protein</topology>
    </subcellularLocation>
</comment>
<feature type="transmembrane region" description="Helical" evidence="10">
    <location>
        <begin position="644"/>
        <end position="663"/>
    </location>
</feature>
<evidence type="ECO:0000256" key="2">
    <source>
        <dbReference type="ARBA" id="ARBA00007717"/>
    </source>
</evidence>
<organism evidence="12 13">
    <name type="scientific">Psylliodes chrysocephalus</name>
    <dbReference type="NCBI Taxonomy" id="3402493"/>
    <lineage>
        <taxon>Eukaryota</taxon>
        <taxon>Metazoa</taxon>
        <taxon>Ecdysozoa</taxon>
        <taxon>Arthropoda</taxon>
        <taxon>Hexapoda</taxon>
        <taxon>Insecta</taxon>
        <taxon>Pterygota</taxon>
        <taxon>Neoptera</taxon>
        <taxon>Endopterygota</taxon>
        <taxon>Coleoptera</taxon>
        <taxon>Polyphaga</taxon>
        <taxon>Cucujiformia</taxon>
        <taxon>Chrysomeloidea</taxon>
        <taxon>Chrysomelidae</taxon>
        <taxon>Galerucinae</taxon>
        <taxon>Alticini</taxon>
        <taxon>Psylliodes</taxon>
    </lineage>
</organism>
<dbReference type="EMBL" id="OV651816">
    <property type="protein sequence ID" value="CAH1110151.1"/>
    <property type="molecule type" value="Genomic_DNA"/>
</dbReference>
<protein>
    <recommendedName>
        <fullName evidence="3">Nicastrin</fullName>
    </recommendedName>
</protein>
<keyword evidence="7 10" id="KW-1133">Transmembrane helix</keyword>
<dbReference type="OrthoDB" id="755951at2759"/>
<gene>
    <name evidence="12" type="ORF">PSYICH_LOCUS10582</name>
</gene>
<comment type="similarity">
    <text evidence="2">Belongs to the nicastrin family.</text>
</comment>
<dbReference type="Proteomes" id="UP001153636">
    <property type="component" value="Chromosome 4"/>
</dbReference>
<keyword evidence="6" id="KW-0914">Notch signaling pathway</keyword>
<dbReference type="SUPFAM" id="SSF53187">
    <property type="entry name" value="Zn-dependent exopeptidases"/>
    <property type="match status" value="1"/>
</dbReference>
<dbReference type="AlphaFoldDB" id="A0A9P0GGP0"/>
<evidence type="ECO:0000256" key="8">
    <source>
        <dbReference type="ARBA" id="ARBA00023136"/>
    </source>
</evidence>
<evidence type="ECO:0000256" key="9">
    <source>
        <dbReference type="ARBA" id="ARBA00023180"/>
    </source>
</evidence>
<dbReference type="PANTHER" id="PTHR21092:SF0">
    <property type="entry name" value="NICASTRIN"/>
    <property type="match status" value="1"/>
</dbReference>
<dbReference type="Pfam" id="PF18266">
    <property type="entry name" value="Ncstrn_small"/>
    <property type="match status" value="1"/>
</dbReference>
<keyword evidence="9" id="KW-0325">Glycoprotein</keyword>
<accession>A0A9P0GGP0</accession>
<dbReference type="Gene3D" id="3.40.630.10">
    <property type="entry name" value="Zn peptidases"/>
    <property type="match status" value="1"/>
</dbReference>
<evidence type="ECO:0000256" key="5">
    <source>
        <dbReference type="ARBA" id="ARBA00022729"/>
    </source>
</evidence>
<dbReference type="InterPro" id="IPR041084">
    <property type="entry name" value="Ncstrn_small"/>
</dbReference>
<dbReference type="PANTHER" id="PTHR21092">
    <property type="entry name" value="NICASTRIN"/>
    <property type="match status" value="1"/>
</dbReference>
<evidence type="ECO:0000256" key="10">
    <source>
        <dbReference type="SAM" id="Phobius"/>
    </source>
</evidence>
<keyword evidence="8 10" id="KW-0472">Membrane</keyword>
<dbReference type="GO" id="GO:0007219">
    <property type="term" value="P:Notch signaling pathway"/>
    <property type="evidence" value="ECO:0007669"/>
    <property type="project" value="UniProtKB-KW"/>
</dbReference>